<evidence type="ECO:0000313" key="2">
    <source>
        <dbReference type="EMBL" id="NHO64062.1"/>
    </source>
</evidence>
<name>A0A9E5JP87_9GAMM</name>
<dbReference type="InterPro" id="IPR008620">
    <property type="entry name" value="FixH"/>
</dbReference>
<keyword evidence="3" id="KW-1185">Reference proteome</keyword>
<feature type="transmembrane region" description="Helical" evidence="1">
    <location>
        <begin position="20"/>
        <end position="42"/>
    </location>
</feature>
<accession>A0A9E5JP87</accession>
<dbReference type="EMBL" id="JAAONZ010000001">
    <property type="protein sequence ID" value="NHO64062.1"/>
    <property type="molecule type" value="Genomic_DNA"/>
</dbReference>
<keyword evidence="1" id="KW-0812">Transmembrane</keyword>
<keyword evidence="1" id="KW-1133">Transmembrane helix</keyword>
<evidence type="ECO:0000256" key="1">
    <source>
        <dbReference type="SAM" id="Phobius"/>
    </source>
</evidence>
<proteinExistence type="predicted"/>
<dbReference type="Pfam" id="PF05751">
    <property type="entry name" value="FixH"/>
    <property type="match status" value="1"/>
</dbReference>
<keyword evidence="1" id="KW-0472">Membrane</keyword>
<protein>
    <submittedName>
        <fullName evidence="2">FixH family protein</fullName>
    </submittedName>
</protein>
<comment type="caution">
    <text evidence="2">The sequence shown here is derived from an EMBL/GenBank/DDBJ whole genome shotgun (WGS) entry which is preliminary data.</text>
</comment>
<sequence>MTDKNLNGKDNGPWYKQFWAWFVLAPLLIIMVIWVPFLTIIVKGADDMVLDNYYKEGRMINQRVDQDRHAHQLGLSGQLTVDQEVGDVMLTIASTDSGYELPAQLDLYFDHPLEADHDTMIVLHEVVPGRYQGELEKRLLNRWYVRLTSVPVTRAELGDAAPDLEDWRVIGELDLAKGSSLTFGGDE</sequence>
<dbReference type="Proteomes" id="UP000787472">
    <property type="component" value="Unassembled WGS sequence"/>
</dbReference>
<organism evidence="2 3">
    <name type="scientific">Pseudomaricurvus hydrocarbonicus</name>
    <dbReference type="NCBI Taxonomy" id="1470433"/>
    <lineage>
        <taxon>Bacteria</taxon>
        <taxon>Pseudomonadati</taxon>
        <taxon>Pseudomonadota</taxon>
        <taxon>Gammaproteobacteria</taxon>
        <taxon>Cellvibrionales</taxon>
        <taxon>Cellvibrionaceae</taxon>
        <taxon>Pseudomaricurvus</taxon>
    </lineage>
</organism>
<dbReference type="RefSeq" id="WP_167180718.1">
    <property type="nucleotide sequence ID" value="NZ_JAAONZ010000001.1"/>
</dbReference>
<dbReference type="AlphaFoldDB" id="A0A9E5JP87"/>
<gene>
    <name evidence="2" type="ORF">G8770_00695</name>
</gene>
<reference evidence="2" key="1">
    <citation type="submission" date="2020-03" db="EMBL/GenBank/DDBJ databases">
        <authorList>
            <person name="Guo F."/>
        </authorList>
    </citation>
    <scope>NUCLEOTIDE SEQUENCE</scope>
    <source>
        <strain evidence="2">JCM 30134</strain>
    </source>
</reference>
<evidence type="ECO:0000313" key="3">
    <source>
        <dbReference type="Proteomes" id="UP000787472"/>
    </source>
</evidence>